<accession>A0A0D1Z003</accession>
<feature type="region of interest" description="Disordered" evidence="1">
    <location>
        <begin position="243"/>
        <end position="316"/>
    </location>
</feature>
<dbReference type="EMBL" id="KN847492">
    <property type="protein sequence ID" value="KIW20896.1"/>
    <property type="molecule type" value="Genomic_DNA"/>
</dbReference>
<evidence type="ECO:0000256" key="1">
    <source>
        <dbReference type="SAM" id="MobiDB-lite"/>
    </source>
</evidence>
<name>A0A0D1Z003_9EURO</name>
<evidence type="ECO:0000313" key="3">
    <source>
        <dbReference type="Proteomes" id="UP000053328"/>
    </source>
</evidence>
<dbReference type="Proteomes" id="UP000053328">
    <property type="component" value="Unassembled WGS sequence"/>
</dbReference>
<reference evidence="2 3" key="1">
    <citation type="submission" date="2015-01" db="EMBL/GenBank/DDBJ databases">
        <title>The Genome Sequence of Exophiala spinifera CBS89968.</title>
        <authorList>
            <consortium name="The Broad Institute Genomics Platform"/>
            <person name="Cuomo C."/>
            <person name="de Hoog S."/>
            <person name="Gorbushina A."/>
            <person name="Stielow B."/>
            <person name="Teixiera M."/>
            <person name="Abouelleil A."/>
            <person name="Chapman S.B."/>
            <person name="Priest M."/>
            <person name="Young S.K."/>
            <person name="Wortman J."/>
            <person name="Nusbaum C."/>
            <person name="Birren B."/>
        </authorList>
    </citation>
    <scope>NUCLEOTIDE SEQUENCE [LARGE SCALE GENOMIC DNA]</scope>
    <source>
        <strain evidence="2 3">CBS 89968</strain>
    </source>
</reference>
<feature type="region of interest" description="Disordered" evidence="1">
    <location>
        <begin position="187"/>
        <end position="207"/>
    </location>
</feature>
<protein>
    <submittedName>
        <fullName evidence="2">Uncharacterized protein</fullName>
    </submittedName>
</protein>
<dbReference type="HOGENOM" id="CLU_040433_0_0_1"/>
<proteinExistence type="predicted"/>
<dbReference type="OrthoDB" id="4151101at2759"/>
<gene>
    <name evidence="2" type="ORF">PV08_01475</name>
</gene>
<dbReference type="AlphaFoldDB" id="A0A0D1Z003"/>
<feature type="region of interest" description="Disordered" evidence="1">
    <location>
        <begin position="434"/>
        <end position="483"/>
    </location>
</feature>
<feature type="compositionally biased region" description="Low complexity" evidence="1">
    <location>
        <begin position="88"/>
        <end position="102"/>
    </location>
</feature>
<feature type="compositionally biased region" description="Basic and acidic residues" evidence="1">
    <location>
        <begin position="57"/>
        <end position="73"/>
    </location>
</feature>
<organism evidence="2 3">
    <name type="scientific">Exophiala spinifera</name>
    <dbReference type="NCBI Taxonomy" id="91928"/>
    <lineage>
        <taxon>Eukaryota</taxon>
        <taxon>Fungi</taxon>
        <taxon>Dikarya</taxon>
        <taxon>Ascomycota</taxon>
        <taxon>Pezizomycotina</taxon>
        <taxon>Eurotiomycetes</taxon>
        <taxon>Chaetothyriomycetidae</taxon>
        <taxon>Chaetothyriales</taxon>
        <taxon>Herpotrichiellaceae</taxon>
        <taxon>Exophiala</taxon>
    </lineage>
</organism>
<evidence type="ECO:0000313" key="2">
    <source>
        <dbReference type="EMBL" id="KIW20896.1"/>
    </source>
</evidence>
<sequence length="483" mass="53803">MALRDEPGSERPLILSRYRHGDLDLDALIQRVDKYAAQVEAVEAGMKQMRPFSLESVEEKSNRRPWFKAKEGDMSAGTSPVKKDHGSSRASSSSYESIPCPSDESMADHVIGTELGEHKGHPVELKHISQIHNSVYLKPSRCQTCGKRRAPKPFEASLEQANGLPHWKEPQSPTSQEASFPQYLVLPQQPPTPRLHSSRRSSRAGELRGEIGYNAHGPEVEEYFTDSEADEPKLQARDPAHREMMPSWPFPPENSTGFGAAQPVPNPNLSPRAVKVHSWNHAEGPPKRKESLAVNCTAPLPKNQERSSPVPPLSHSGSLATVATLSPPPTPILMCSPYEDQLRRELEIQVLHEGPEALESKYKLGGPLTLNVVDDYDDDGNDQGEVGGQTPEKTTMSTWALPKDNGRLQLKRSETILGIFRKRSPLEKFIDMYLEEDDDPEEDKTPRRARSMRPWRWSPGQLKATNTPPVPPLLQANHEQPSG</sequence>
<keyword evidence="3" id="KW-1185">Reference proteome</keyword>
<dbReference type="GeneID" id="27328558"/>
<dbReference type="RefSeq" id="XP_016241112.1">
    <property type="nucleotide sequence ID" value="XM_016375836.1"/>
</dbReference>
<feature type="region of interest" description="Disordered" evidence="1">
    <location>
        <begin position="51"/>
        <end position="103"/>
    </location>
</feature>
<dbReference type="VEuPathDB" id="FungiDB:PV08_01475"/>